<dbReference type="SUPFAM" id="SSF50978">
    <property type="entry name" value="WD40 repeat-like"/>
    <property type="match status" value="1"/>
</dbReference>
<name>X6P7C4_RETFI</name>
<feature type="repeat" description="WD" evidence="3">
    <location>
        <begin position="55"/>
        <end position="95"/>
    </location>
</feature>
<dbReference type="InterPro" id="IPR015943">
    <property type="entry name" value="WD40/YVTN_repeat-like_dom_sf"/>
</dbReference>
<dbReference type="OrthoDB" id="10255630at2759"/>
<dbReference type="AlphaFoldDB" id="X6P7C4"/>
<keyword evidence="2" id="KW-0677">Repeat</keyword>
<sequence length="102" mass="11499">MRMCVYITTTTTTKKKGNFLAVGGLDNTCTIWNVNENSLVPGVQPRDIYKPIVELCGHDGYIPGIDFVDDSQVVTCSGDSKIILWNIDKQTQLQQFNEHYQD</sequence>
<dbReference type="InterPro" id="IPR016346">
    <property type="entry name" value="G-protein_beta_1-5"/>
</dbReference>
<dbReference type="Pfam" id="PF00400">
    <property type="entry name" value="WD40"/>
    <property type="match status" value="2"/>
</dbReference>
<dbReference type="PROSITE" id="PS00678">
    <property type="entry name" value="WD_REPEATS_1"/>
    <property type="match status" value="1"/>
</dbReference>
<dbReference type="Gene3D" id="2.130.10.10">
    <property type="entry name" value="YVTN repeat-like/Quinoprotein amine dehydrogenase"/>
    <property type="match status" value="1"/>
</dbReference>
<dbReference type="InterPro" id="IPR036322">
    <property type="entry name" value="WD40_repeat_dom_sf"/>
</dbReference>
<comment type="caution">
    <text evidence="4">The sequence shown here is derived from an EMBL/GenBank/DDBJ whole genome shotgun (WGS) entry which is preliminary data.</text>
</comment>
<dbReference type="PROSITE" id="PS50082">
    <property type="entry name" value="WD_REPEATS_2"/>
    <property type="match status" value="1"/>
</dbReference>
<evidence type="ECO:0000256" key="2">
    <source>
        <dbReference type="ARBA" id="ARBA00022737"/>
    </source>
</evidence>
<keyword evidence="1 3" id="KW-0853">WD repeat</keyword>
<dbReference type="InterPro" id="IPR001680">
    <property type="entry name" value="WD40_rpt"/>
</dbReference>
<dbReference type="PANTHER" id="PTHR19850">
    <property type="entry name" value="GUANINE NUCLEOTIDE-BINDING PROTEIN BETA G PROTEIN BETA"/>
    <property type="match status" value="1"/>
</dbReference>
<protein>
    <submittedName>
        <fullName evidence="4">Guanine nucleotide-binding protein beta subunit</fullName>
    </submittedName>
</protein>
<dbReference type="Proteomes" id="UP000023152">
    <property type="component" value="Unassembled WGS sequence"/>
</dbReference>
<keyword evidence="5" id="KW-1185">Reference proteome</keyword>
<evidence type="ECO:0000313" key="4">
    <source>
        <dbReference type="EMBL" id="ETO34410.1"/>
    </source>
</evidence>
<dbReference type="GO" id="GO:0007165">
    <property type="term" value="P:signal transduction"/>
    <property type="evidence" value="ECO:0007669"/>
    <property type="project" value="InterPro"/>
</dbReference>
<evidence type="ECO:0000256" key="3">
    <source>
        <dbReference type="PROSITE-ProRule" id="PRU00221"/>
    </source>
</evidence>
<dbReference type="InterPro" id="IPR019775">
    <property type="entry name" value="WD40_repeat_CS"/>
</dbReference>
<accession>X6P7C4</accession>
<evidence type="ECO:0000313" key="5">
    <source>
        <dbReference type="Proteomes" id="UP000023152"/>
    </source>
</evidence>
<dbReference type="SMART" id="SM00320">
    <property type="entry name" value="WD40"/>
    <property type="match status" value="2"/>
</dbReference>
<feature type="non-terminal residue" evidence="4">
    <location>
        <position position="102"/>
    </location>
</feature>
<dbReference type="EMBL" id="ASPP01002592">
    <property type="protein sequence ID" value="ETO34410.1"/>
    <property type="molecule type" value="Genomic_DNA"/>
</dbReference>
<evidence type="ECO:0000256" key="1">
    <source>
        <dbReference type="ARBA" id="ARBA00022574"/>
    </source>
</evidence>
<organism evidence="4 5">
    <name type="scientific">Reticulomyxa filosa</name>
    <dbReference type="NCBI Taxonomy" id="46433"/>
    <lineage>
        <taxon>Eukaryota</taxon>
        <taxon>Sar</taxon>
        <taxon>Rhizaria</taxon>
        <taxon>Retaria</taxon>
        <taxon>Foraminifera</taxon>
        <taxon>Monothalamids</taxon>
        <taxon>Reticulomyxidae</taxon>
        <taxon>Reticulomyxa</taxon>
    </lineage>
</organism>
<reference evidence="4 5" key="1">
    <citation type="journal article" date="2013" name="Curr. Biol.">
        <title>The Genome of the Foraminiferan Reticulomyxa filosa.</title>
        <authorList>
            <person name="Glockner G."/>
            <person name="Hulsmann N."/>
            <person name="Schleicher M."/>
            <person name="Noegel A.A."/>
            <person name="Eichinger L."/>
            <person name="Gallinger C."/>
            <person name="Pawlowski J."/>
            <person name="Sierra R."/>
            <person name="Euteneuer U."/>
            <person name="Pillet L."/>
            <person name="Moustafa A."/>
            <person name="Platzer M."/>
            <person name="Groth M."/>
            <person name="Szafranski K."/>
            <person name="Schliwa M."/>
        </authorList>
    </citation>
    <scope>NUCLEOTIDE SEQUENCE [LARGE SCALE GENOMIC DNA]</scope>
</reference>
<proteinExistence type="predicted"/>
<gene>
    <name evidence="4" type="ORF">RFI_02684</name>
</gene>